<evidence type="ECO:0000256" key="1">
    <source>
        <dbReference type="ARBA" id="ARBA00022857"/>
    </source>
</evidence>
<dbReference type="InterPro" id="IPR008030">
    <property type="entry name" value="NmrA-like"/>
</dbReference>
<reference evidence="4" key="1">
    <citation type="submission" date="2022-10" db="EMBL/GenBank/DDBJ databases">
        <title>Tapping the CABI collections for fungal endophytes: first genome assemblies for Collariella, Neodidymelliopsis, Ascochyta clinopodiicola, Didymella pomorum, Didymosphaeria variabile, Neocosmospora piperis and Neocucurbitaria cava.</title>
        <authorList>
            <person name="Hill R."/>
        </authorList>
    </citation>
    <scope>NUCLEOTIDE SEQUENCE</scope>
    <source>
        <strain evidence="4">IMI 360193</strain>
    </source>
</reference>
<proteinExistence type="predicted"/>
<dbReference type="PANTHER" id="PTHR47706:SF7">
    <property type="entry name" value="CIPA-LIKE, PUTATIVE (AFU_ORTHOLOGUE AFUA_1G01630)-RELATED"/>
    <property type="match status" value="1"/>
</dbReference>
<dbReference type="PANTHER" id="PTHR47706">
    <property type="entry name" value="NMRA-LIKE FAMILY PROTEIN"/>
    <property type="match status" value="1"/>
</dbReference>
<name>A0A9W9BWW6_9PLEO</name>
<evidence type="ECO:0000259" key="3">
    <source>
        <dbReference type="Pfam" id="PF05368"/>
    </source>
</evidence>
<evidence type="ECO:0000313" key="5">
    <source>
        <dbReference type="Proteomes" id="UP001140562"/>
    </source>
</evidence>
<dbReference type="Pfam" id="PF05368">
    <property type="entry name" value="NmrA"/>
    <property type="match status" value="1"/>
</dbReference>
<keyword evidence="2" id="KW-0560">Oxidoreductase</keyword>
<dbReference type="GO" id="GO:0016491">
    <property type="term" value="F:oxidoreductase activity"/>
    <property type="evidence" value="ECO:0007669"/>
    <property type="project" value="UniProtKB-KW"/>
</dbReference>
<dbReference type="Gene3D" id="3.40.50.720">
    <property type="entry name" value="NAD(P)-binding Rossmann-like Domain"/>
    <property type="match status" value="1"/>
</dbReference>
<dbReference type="Proteomes" id="UP001140562">
    <property type="component" value="Unassembled WGS sequence"/>
</dbReference>
<dbReference type="EMBL" id="JAPEUV010000095">
    <property type="protein sequence ID" value="KAJ4333409.1"/>
    <property type="molecule type" value="Genomic_DNA"/>
</dbReference>
<feature type="domain" description="NmrA-like" evidence="3">
    <location>
        <begin position="12"/>
        <end position="151"/>
    </location>
</feature>
<sequence length="329" mass="36603">MDCSRTMPSMIKTIAIVGVTGTIGTYITQALLAKKRFSITAISRPDSKAEFPQEVKVARVDYDDHNSIIEGLRGHDALIITTSVWAPRDTSAKLIRAAAAAGIPWILPNEFGMFNTEEAANETIGLGKKEDRDLIESLGVSSWIGISCGFWYEHSLSSLNGELYGIDIKNRKATFFDDGTQRLNTSTWQQVGRAVAALLSLPAEQQDAPTTIDMSRNSMVYVSSFAVNQREMFESAKRVTGTSDEDWGIKFEPAKQRYKDACEALEKGDRIAFGRKLYTRYFYEDAGLFEKLHGLDNERLGLPKEDLDEATKAALELAQSGYWANYGQH</sequence>
<dbReference type="InterPro" id="IPR036291">
    <property type="entry name" value="NAD(P)-bd_dom_sf"/>
</dbReference>
<dbReference type="AlphaFoldDB" id="A0A9W9BWW6"/>
<evidence type="ECO:0000313" key="4">
    <source>
        <dbReference type="EMBL" id="KAJ4333409.1"/>
    </source>
</evidence>
<gene>
    <name evidence="4" type="ORF">N0V87_007605</name>
</gene>
<keyword evidence="1" id="KW-0521">NADP</keyword>
<evidence type="ECO:0000256" key="2">
    <source>
        <dbReference type="ARBA" id="ARBA00023002"/>
    </source>
</evidence>
<dbReference type="SUPFAM" id="SSF51735">
    <property type="entry name" value="NAD(P)-binding Rossmann-fold domains"/>
    <property type="match status" value="1"/>
</dbReference>
<comment type="caution">
    <text evidence="4">The sequence shown here is derived from an EMBL/GenBank/DDBJ whole genome shotgun (WGS) entry which is preliminary data.</text>
</comment>
<accession>A0A9W9BWW6</accession>
<dbReference type="InterPro" id="IPR051609">
    <property type="entry name" value="NmrA/Isoflavone_reductase-like"/>
</dbReference>
<protein>
    <recommendedName>
        <fullName evidence="3">NmrA-like domain-containing protein</fullName>
    </recommendedName>
</protein>
<keyword evidence="5" id="KW-1185">Reference proteome</keyword>
<organism evidence="4 5">
    <name type="scientific">Didymella glomerata</name>
    <dbReference type="NCBI Taxonomy" id="749621"/>
    <lineage>
        <taxon>Eukaryota</taxon>
        <taxon>Fungi</taxon>
        <taxon>Dikarya</taxon>
        <taxon>Ascomycota</taxon>
        <taxon>Pezizomycotina</taxon>
        <taxon>Dothideomycetes</taxon>
        <taxon>Pleosporomycetidae</taxon>
        <taxon>Pleosporales</taxon>
        <taxon>Pleosporineae</taxon>
        <taxon>Didymellaceae</taxon>
        <taxon>Didymella</taxon>
    </lineage>
</organism>
<dbReference type="OrthoDB" id="419598at2759"/>